<evidence type="ECO:0000256" key="2">
    <source>
        <dbReference type="ARBA" id="ARBA00022614"/>
    </source>
</evidence>
<dbReference type="PANTHER" id="PTHR10552:SF6">
    <property type="entry name" value="U2 SMALL NUCLEAR RIBONUCLEOPROTEIN A"/>
    <property type="match status" value="1"/>
</dbReference>
<comment type="similarity">
    <text evidence="5">Belongs to the U2 small nuclear ribonucleoprotein A family.</text>
</comment>
<evidence type="ECO:0000256" key="3">
    <source>
        <dbReference type="ARBA" id="ARBA00022737"/>
    </source>
</evidence>
<reference evidence="8" key="1">
    <citation type="submission" date="2019-03" db="EMBL/GenBank/DDBJ databases">
        <title>Snf2 controls pulcherriminic acid biosynthesis and connects pigmentation and antifungal activity of the yeast Metschnikowia pulcherrima.</title>
        <authorList>
            <person name="Gore-Lloyd D."/>
            <person name="Sumann I."/>
            <person name="Brachmann A.O."/>
            <person name="Schneeberger K."/>
            <person name="Ortiz-Merino R.A."/>
            <person name="Moreno-Beltran M."/>
            <person name="Schlaefli M."/>
            <person name="Kirner P."/>
            <person name="Santos Kron A."/>
            <person name="Wolfe K.H."/>
            <person name="Piel J."/>
            <person name="Ahrens C.H."/>
            <person name="Henk D."/>
            <person name="Freimoser F.M."/>
        </authorList>
    </citation>
    <scope>NUCLEOTIDE SEQUENCE [LARGE SCALE GENOMIC DNA]</scope>
    <source>
        <strain evidence="8">APC 1.2</strain>
    </source>
</reference>
<dbReference type="GO" id="GO:0030620">
    <property type="term" value="F:U2 snRNA binding"/>
    <property type="evidence" value="ECO:0007669"/>
    <property type="project" value="InterPro"/>
</dbReference>
<protein>
    <recommendedName>
        <fullName evidence="6">U2 small nuclear ribonucleoprotein A'</fullName>
    </recommendedName>
</protein>
<dbReference type="STRING" id="2163413.A0A4P6XYG0"/>
<dbReference type="InterPro" id="IPR044640">
    <property type="entry name" value="RU2A"/>
</dbReference>
<sequence length="240" mass="26868">MLSLKLTPTAVQNGLNVVSPEGLLTLSLRNRRILYIENLEFTNDAFSVIDLTNNEIVELSGIPKLINLEVLLLANNNISRVGLMAPCGLRSLLLMNNNLSSFSEIAKLRPLNSLENVVMIGNKITGEHHYRLFIIWLFPRLKTLDCQKVKPKERTAAKELFGPDFETRLPAADVLLNGENTAKPVLKDVRLMETTMRKLLPEEKAVLVKELEKATSMEEIERISKALKEGYVGTSSTTQV</sequence>
<dbReference type="EMBL" id="CP034462">
    <property type="protein sequence ID" value="QBM91174.1"/>
    <property type="molecule type" value="Genomic_DNA"/>
</dbReference>
<dbReference type="InterPro" id="IPR001611">
    <property type="entry name" value="Leu-rich_rpt"/>
</dbReference>
<dbReference type="Gene3D" id="3.80.10.10">
    <property type="entry name" value="Ribonuclease Inhibitor"/>
    <property type="match status" value="1"/>
</dbReference>
<dbReference type="AlphaFoldDB" id="A0A4P6XYG0"/>
<keyword evidence="7" id="KW-0687">Ribonucleoprotein</keyword>
<dbReference type="PROSITE" id="PS51450">
    <property type="entry name" value="LRR"/>
    <property type="match status" value="1"/>
</dbReference>
<evidence type="ECO:0000256" key="1">
    <source>
        <dbReference type="ARBA" id="ARBA00004123"/>
    </source>
</evidence>
<evidence type="ECO:0000313" key="7">
    <source>
        <dbReference type="EMBL" id="QBM91174.1"/>
    </source>
</evidence>
<keyword evidence="8" id="KW-1185">Reference proteome</keyword>
<name>A0A4P6XYG0_9ASCO</name>
<keyword evidence="4" id="KW-0539">Nucleus</keyword>
<dbReference type="Proteomes" id="UP000292447">
    <property type="component" value="Chromosome VII"/>
</dbReference>
<evidence type="ECO:0000256" key="5">
    <source>
        <dbReference type="ARBA" id="ARBA00024196"/>
    </source>
</evidence>
<evidence type="ECO:0000256" key="6">
    <source>
        <dbReference type="ARBA" id="ARBA00024238"/>
    </source>
</evidence>
<organism evidence="7 8">
    <name type="scientific">Metschnikowia aff. pulcherrima</name>
    <dbReference type="NCBI Taxonomy" id="2163413"/>
    <lineage>
        <taxon>Eukaryota</taxon>
        <taxon>Fungi</taxon>
        <taxon>Dikarya</taxon>
        <taxon>Ascomycota</taxon>
        <taxon>Saccharomycotina</taxon>
        <taxon>Pichiomycetes</taxon>
        <taxon>Metschnikowiaceae</taxon>
        <taxon>Metschnikowia</taxon>
    </lineage>
</organism>
<keyword evidence="3" id="KW-0677">Repeat</keyword>
<dbReference type="Pfam" id="PF14580">
    <property type="entry name" value="LRR_9"/>
    <property type="match status" value="1"/>
</dbReference>
<dbReference type="PANTHER" id="PTHR10552">
    <property type="entry name" value="U2 SMALL NUCLEAR RIBONUCLEOPROTEIN A"/>
    <property type="match status" value="1"/>
</dbReference>
<evidence type="ECO:0000313" key="8">
    <source>
        <dbReference type="Proteomes" id="UP000292447"/>
    </source>
</evidence>
<dbReference type="GO" id="GO:0005686">
    <property type="term" value="C:U2 snRNP"/>
    <property type="evidence" value="ECO:0007669"/>
    <property type="project" value="TreeGrafter"/>
</dbReference>
<dbReference type="InterPro" id="IPR032675">
    <property type="entry name" value="LRR_dom_sf"/>
</dbReference>
<comment type="subcellular location">
    <subcellularLocation>
        <location evidence="1">Nucleus</location>
    </subcellularLocation>
</comment>
<keyword evidence="2" id="KW-0433">Leucine-rich repeat</keyword>
<dbReference type="GO" id="GO:0000398">
    <property type="term" value="P:mRNA splicing, via spliceosome"/>
    <property type="evidence" value="ECO:0007669"/>
    <property type="project" value="InterPro"/>
</dbReference>
<dbReference type="SUPFAM" id="SSF52058">
    <property type="entry name" value="L domain-like"/>
    <property type="match status" value="1"/>
</dbReference>
<gene>
    <name evidence="7" type="primary">MPUL0G02170</name>
    <name evidence="7" type="ORF">METSCH_G02170</name>
</gene>
<accession>A0A4P6XYG0</accession>
<proteinExistence type="inferred from homology"/>
<evidence type="ECO:0000256" key="4">
    <source>
        <dbReference type="ARBA" id="ARBA00023242"/>
    </source>
</evidence>